<dbReference type="GO" id="GO:0061630">
    <property type="term" value="F:ubiquitin protein ligase activity"/>
    <property type="evidence" value="ECO:0007669"/>
    <property type="project" value="TreeGrafter"/>
</dbReference>
<keyword evidence="7" id="KW-1185">Reference proteome</keyword>
<name>A0AAE1BHN4_PETCI</name>
<dbReference type="SUPFAM" id="SSF57850">
    <property type="entry name" value="RING/U-box"/>
    <property type="match status" value="1"/>
</dbReference>
<feature type="compositionally biased region" description="Basic and acidic residues" evidence="4">
    <location>
        <begin position="269"/>
        <end position="280"/>
    </location>
</feature>
<dbReference type="InterPro" id="IPR031824">
    <property type="entry name" value="RNF220_mid"/>
</dbReference>
<dbReference type="PROSITE" id="PS50089">
    <property type="entry name" value="ZF_RING_2"/>
    <property type="match status" value="1"/>
</dbReference>
<organism evidence="6 7">
    <name type="scientific">Petrolisthes cinctipes</name>
    <name type="common">Flat porcelain crab</name>
    <dbReference type="NCBI Taxonomy" id="88211"/>
    <lineage>
        <taxon>Eukaryota</taxon>
        <taxon>Metazoa</taxon>
        <taxon>Ecdysozoa</taxon>
        <taxon>Arthropoda</taxon>
        <taxon>Crustacea</taxon>
        <taxon>Multicrustacea</taxon>
        <taxon>Malacostraca</taxon>
        <taxon>Eumalacostraca</taxon>
        <taxon>Eucarida</taxon>
        <taxon>Decapoda</taxon>
        <taxon>Pleocyemata</taxon>
        <taxon>Anomura</taxon>
        <taxon>Galatheoidea</taxon>
        <taxon>Porcellanidae</taxon>
        <taxon>Petrolisthes</taxon>
    </lineage>
</organism>
<dbReference type="GO" id="GO:0016567">
    <property type="term" value="P:protein ubiquitination"/>
    <property type="evidence" value="ECO:0007669"/>
    <property type="project" value="TreeGrafter"/>
</dbReference>
<evidence type="ECO:0000313" key="6">
    <source>
        <dbReference type="EMBL" id="KAK3850337.1"/>
    </source>
</evidence>
<dbReference type="Proteomes" id="UP001286313">
    <property type="component" value="Unassembled WGS sequence"/>
</dbReference>
<comment type="caution">
    <text evidence="6">The sequence shown here is derived from an EMBL/GenBank/DDBJ whole genome shotgun (WGS) entry which is preliminary data.</text>
</comment>
<evidence type="ECO:0000256" key="4">
    <source>
        <dbReference type="SAM" id="MobiDB-lite"/>
    </source>
</evidence>
<evidence type="ECO:0000256" key="3">
    <source>
        <dbReference type="PROSITE-ProRule" id="PRU00175"/>
    </source>
</evidence>
<gene>
    <name evidence="6" type="ORF">Pcinc_042956</name>
</gene>
<dbReference type="InterPro" id="IPR052443">
    <property type="entry name" value="E3_ubiq-ligase_RNF220-like"/>
</dbReference>
<reference evidence="6" key="1">
    <citation type="submission" date="2023-10" db="EMBL/GenBank/DDBJ databases">
        <title>Genome assemblies of two species of porcelain crab, Petrolisthes cinctipes and Petrolisthes manimaculis (Anomura: Porcellanidae).</title>
        <authorList>
            <person name="Angst P."/>
        </authorList>
    </citation>
    <scope>NUCLEOTIDE SEQUENCE</scope>
    <source>
        <strain evidence="6">PB745_01</strain>
        <tissue evidence="6">Gill</tissue>
    </source>
</reference>
<dbReference type="InterPro" id="IPR013083">
    <property type="entry name" value="Znf_RING/FYVE/PHD"/>
</dbReference>
<dbReference type="Gene3D" id="3.30.40.10">
    <property type="entry name" value="Zinc/RING finger domain, C3HC4 (zinc finger)"/>
    <property type="match status" value="1"/>
</dbReference>
<keyword evidence="1 3" id="KW-0479">Metal-binding</keyword>
<feature type="compositionally biased region" description="Low complexity" evidence="4">
    <location>
        <begin position="55"/>
        <end position="72"/>
    </location>
</feature>
<dbReference type="InterPro" id="IPR001841">
    <property type="entry name" value="Znf_RING"/>
</dbReference>
<evidence type="ECO:0000256" key="1">
    <source>
        <dbReference type="ARBA" id="ARBA00022771"/>
    </source>
</evidence>
<evidence type="ECO:0000256" key="2">
    <source>
        <dbReference type="ARBA" id="ARBA00022833"/>
    </source>
</evidence>
<keyword evidence="1 3" id="KW-0863">Zinc-finger</keyword>
<dbReference type="PANTHER" id="PTHR13459">
    <property type="entry name" value="E3 UBIQUITIN-PROTEIN LIGASE RNF220 ISOFORM X1"/>
    <property type="match status" value="1"/>
</dbReference>
<proteinExistence type="predicted"/>
<protein>
    <recommendedName>
        <fullName evidence="5">RING-type domain-containing protein</fullName>
    </recommendedName>
</protein>
<sequence>MSQIIARRGRKPRPGESWCPVCGVTLRAGELEPHLSHELDKLARLPQTRPLGQRTPTPTTANPTSTTPTPTTSVVATVSSPLSPHLPLHARARDPGWDSPINFSLTPQSPINFSLTPQSPINFSLTPQCPNNSSLTILCSTSSSLTPITYQRVRANRQVRLRAKKRRAGGGRCDETNGPACPVCGDRVPVSTPEDLHAHVESCLRRKVLVPLLTYRACPVPQSGGVVQGGGGGTEEEVVDVEGDVEEYEWCGGRRVRVPSLIRPPSQLLERHRDGDRNDDTEMTPSGGSGGASEGGEGGGNSRVEPMSVELEALKEKVRVLEREGAGASSSSKFLCIVCQTEYERPAVSVVCWHVLCEACWGHTLGVKGECPQCSHSVSPEDLRPIHL</sequence>
<keyword evidence="2" id="KW-0862">Zinc</keyword>
<evidence type="ECO:0000313" key="7">
    <source>
        <dbReference type="Proteomes" id="UP001286313"/>
    </source>
</evidence>
<feature type="domain" description="RING-type" evidence="5">
    <location>
        <begin position="336"/>
        <end position="375"/>
    </location>
</feature>
<dbReference type="Pfam" id="PF15926">
    <property type="entry name" value="RNF220"/>
    <property type="match status" value="2"/>
</dbReference>
<dbReference type="Pfam" id="PF13923">
    <property type="entry name" value="zf-C3HC4_2"/>
    <property type="match status" value="1"/>
</dbReference>
<accession>A0AAE1BHN4</accession>
<feature type="compositionally biased region" description="Gly residues" evidence="4">
    <location>
        <begin position="287"/>
        <end position="301"/>
    </location>
</feature>
<dbReference type="AlphaFoldDB" id="A0AAE1BHN4"/>
<dbReference type="PANTHER" id="PTHR13459:SF1">
    <property type="entry name" value="E3 UBIQUITIN-PROTEIN LIGASE RNF220 ISOFORM X1"/>
    <property type="match status" value="1"/>
</dbReference>
<dbReference type="EMBL" id="JAWQEG010008431">
    <property type="protein sequence ID" value="KAK3850337.1"/>
    <property type="molecule type" value="Genomic_DNA"/>
</dbReference>
<evidence type="ECO:0000259" key="5">
    <source>
        <dbReference type="PROSITE" id="PS50089"/>
    </source>
</evidence>
<dbReference type="GO" id="GO:0008270">
    <property type="term" value="F:zinc ion binding"/>
    <property type="evidence" value="ECO:0007669"/>
    <property type="project" value="UniProtKB-KW"/>
</dbReference>
<feature type="region of interest" description="Disordered" evidence="4">
    <location>
        <begin position="44"/>
        <end position="72"/>
    </location>
</feature>
<feature type="region of interest" description="Disordered" evidence="4">
    <location>
        <begin position="262"/>
        <end position="304"/>
    </location>
</feature>